<reference evidence="2" key="1">
    <citation type="submission" date="2018-05" db="EMBL/GenBank/DDBJ databases">
        <authorList>
            <person name="Lanie J.A."/>
            <person name="Ng W.-L."/>
            <person name="Kazmierczak K.M."/>
            <person name="Andrzejewski T.M."/>
            <person name="Davidsen T.M."/>
            <person name="Wayne K.J."/>
            <person name="Tettelin H."/>
            <person name="Glass J.I."/>
            <person name="Rusch D."/>
            <person name="Podicherti R."/>
            <person name="Tsui H.-C.T."/>
            <person name="Winkler M.E."/>
        </authorList>
    </citation>
    <scope>NUCLEOTIDE SEQUENCE</scope>
</reference>
<keyword evidence="1" id="KW-0812">Transmembrane</keyword>
<evidence type="ECO:0000313" key="2">
    <source>
        <dbReference type="EMBL" id="SVD21512.1"/>
    </source>
</evidence>
<feature type="transmembrane region" description="Helical" evidence="1">
    <location>
        <begin position="123"/>
        <end position="143"/>
    </location>
</feature>
<keyword evidence="1" id="KW-1133">Transmembrane helix</keyword>
<dbReference type="InterPro" id="IPR011435">
    <property type="entry name" value="UmpAB"/>
</dbReference>
<dbReference type="Pfam" id="PF07556">
    <property type="entry name" value="DUF1538"/>
    <property type="match status" value="1"/>
</dbReference>
<dbReference type="EMBL" id="UINC01136629">
    <property type="protein sequence ID" value="SVD21512.1"/>
    <property type="molecule type" value="Genomic_DNA"/>
</dbReference>
<feature type="transmembrane region" description="Helical" evidence="1">
    <location>
        <begin position="24"/>
        <end position="45"/>
    </location>
</feature>
<organism evidence="2">
    <name type="scientific">marine metagenome</name>
    <dbReference type="NCBI Taxonomy" id="408172"/>
    <lineage>
        <taxon>unclassified sequences</taxon>
        <taxon>metagenomes</taxon>
        <taxon>ecological metagenomes</taxon>
    </lineage>
</organism>
<sequence>MSVILLGLLLFGLRQKPKHLDELIIGIICAVVGMTFFGLGISIGLTPMGDQLGTNIVTSFTPTKPWNFVSGIQEPLIAGDSGKFIAIIFAFILGYGATLAEPALNALGSTVEKITVGAFKKNLLMQAVAIGVACGIGTGVAKIAFNLDLWYLLIPPYCLLLFLTFISDEDFVNFGWDSAGVTTGPITVPLVLAMGLGIGVNVPGVIDGFGVLSLASVGPIITVLTVGLIVRKKPTADEDENITAPEAA</sequence>
<proteinExistence type="predicted"/>
<feature type="transmembrane region" description="Helical" evidence="1">
    <location>
        <begin position="208"/>
        <end position="230"/>
    </location>
</feature>
<protein>
    <recommendedName>
        <fullName evidence="3">DUF1538 domain-containing protein</fullName>
    </recommendedName>
</protein>
<feature type="transmembrane region" description="Helical" evidence="1">
    <location>
        <begin position="149"/>
        <end position="167"/>
    </location>
</feature>
<keyword evidence="1" id="KW-0472">Membrane</keyword>
<name>A0A382TIB9_9ZZZZ</name>
<gene>
    <name evidence="2" type="ORF">METZ01_LOCUS374366</name>
</gene>
<dbReference type="AlphaFoldDB" id="A0A382TIB9"/>
<feature type="transmembrane region" description="Helical" evidence="1">
    <location>
        <begin position="179"/>
        <end position="202"/>
    </location>
</feature>
<accession>A0A382TIB9</accession>
<evidence type="ECO:0008006" key="3">
    <source>
        <dbReference type="Google" id="ProtNLM"/>
    </source>
</evidence>
<evidence type="ECO:0000256" key="1">
    <source>
        <dbReference type="SAM" id="Phobius"/>
    </source>
</evidence>